<protein>
    <recommendedName>
        <fullName evidence="8 9">Chromosomal replication initiator protein DnaA</fullName>
    </recommendedName>
</protein>
<evidence type="ECO:0000256" key="9">
    <source>
        <dbReference type="NCBIfam" id="TIGR00362"/>
    </source>
</evidence>
<dbReference type="CDD" id="cd00009">
    <property type="entry name" value="AAA"/>
    <property type="match status" value="1"/>
</dbReference>
<dbReference type="SUPFAM" id="SSF48295">
    <property type="entry name" value="TrpR-like"/>
    <property type="match status" value="1"/>
</dbReference>
<dbReference type="GO" id="GO:0005524">
    <property type="term" value="F:ATP binding"/>
    <property type="evidence" value="ECO:0007669"/>
    <property type="project" value="UniProtKB-UniRule"/>
</dbReference>
<comment type="subcellular location">
    <subcellularLocation>
        <location evidence="8">Cytoplasm</location>
    </subcellularLocation>
</comment>
<reference evidence="14" key="2">
    <citation type="journal article" date="2021" name="PeerJ">
        <title>Extensive microbial diversity within the chicken gut microbiome revealed by metagenomics and culture.</title>
        <authorList>
            <person name="Gilroy R."/>
            <person name="Ravi A."/>
            <person name="Getino M."/>
            <person name="Pursley I."/>
            <person name="Horton D.L."/>
            <person name="Alikhan N.F."/>
            <person name="Baker D."/>
            <person name="Gharbi K."/>
            <person name="Hall N."/>
            <person name="Watson M."/>
            <person name="Adriaenssens E.M."/>
            <person name="Foster-Nyarko E."/>
            <person name="Jarju S."/>
            <person name="Secka A."/>
            <person name="Antonio M."/>
            <person name="Oren A."/>
            <person name="Chaudhuri R.R."/>
            <person name="La Ragione R."/>
            <person name="Hildebrand F."/>
            <person name="Pallen M.J."/>
        </authorList>
    </citation>
    <scope>NUCLEOTIDE SEQUENCE</scope>
    <source>
        <strain evidence="14">B3-1481</strain>
    </source>
</reference>
<gene>
    <name evidence="8 14" type="primary">dnaA</name>
    <name evidence="14" type="ORF">IAB76_00940</name>
</gene>
<evidence type="ECO:0000259" key="13">
    <source>
        <dbReference type="SMART" id="SM00760"/>
    </source>
</evidence>
<feature type="binding site" evidence="8">
    <location>
        <position position="179"/>
    </location>
    <ligand>
        <name>ATP</name>
        <dbReference type="ChEBI" id="CHEBI:30616"/>
    </ligand>
</feature>
<sequence length="476" mass="53646">MDIKGNCTEIWNECLRIIRQIIEPAQYETWFEPIKAVAFADSRLTVEVPSDWFREYIESAYLDVLRKTLQRVIGPKAKLVYTFRSVSNQPAMRIPGQPVPTPENPAVTVMSQPTDRPSPFVYPGLPHKVKINPRLNPVYSFANLVVGECNKLGISAGENISMAPGRTPFNPLFIFGGSGLGKTHLAQAIGIAVKERFPDLVVLYVTGNEFKTQYMDAVTVLNKLTDFMAYYMRIDVLIVDDIQALLGPRCQDAFFNVFNHLHQNGKQLIFTSDRAPADLRNFEDRLLSRFKWGLSVQLTQPDYATRLAMLRSRAEREGVVIPDDVLEFIAGRVRKNFRELEGTLISLIAHSSVERGRPLMELAASITETLVGEEKSDVNMEKVQSSVCEYFNISREELVSKSRKRQIVQARQIAMYLCRNMISNCSLAAIGAEIGGKDHATVLHSCMTVSDLMATDKVFRKYVTDIENMLAPCDNH</sequence>
<dbReference type="InterPro" id="IPR010921">
    <property type="entry name" value="Trp_repressor/repl_initiator"/>
</dbReference>
<dbReference type="CDD" id="cd06571">
    <property type="entry name" value="Bac_DnaA_C"/>
    <property type="match status" value="1"/>
</dbReference>
<dbReference type="Gene3D" id="1.10.8.60">
    <property type="match status" value="1"/>
</dbReference>
<dbReference type="InterPro" id="IPR020591">
    <property type="entry name" value="Chromosome_initiator_DnaA-like"/>
</dbReference>
<comment type="domain">
    <text evidence="8">Domain I is involved in oligomerization and binding regulators, domain II is flexibile and of varying length in different bacteria, domain III forms the AAA+ region, while domain IV binds dsDNA.</text>
</comment>
<feature type="region of interest" description="Domain I, interacts with DnaA modulators" evidence="8">
    <location>
        <begin position="1"/>
        <end position="90"/>
    </location>
</feature>
<evidence type="ECO:0000313" key="15">
    <source>
        <dbReference type="Proteomes" id="UP000823769"/>
    </source>
</evidence>
<dbReference type="InterPro" id="IPR013159">
    <property type="entry name" value="DnaA_C"/>
</dbReference>
<dbReference type="GO" id="GO:0005886">
    <property type="term" value="C:plasma membrane"/>
    <property type="evidence" value="ECO:0007669"/>
    <property type="project" value="TreeGrafter"/>
</dbReference>
<name>A0A9D9IX38_9BACT</name>
<dbReference type="PANTHER" id="PTHR30050">
    <property type="entry name" value="CHROMOSOMAL REPLICATION INITIATOR PROTEIN DNAA"/>
    <property type="match status" value="1"/>
</dbReference>
<feature type="binding site" evidence="8">
    <location>
        <position position="182"/>
    </location>
    <ligand>
        <name>ATP</name>
        <dbReference type="ChEBI" id="CHEBI:30616"/>
    </ligand>
</feature>
<dbReference type="PANTHER" id="PTHR30050:SF2">
    <property type="entry name" value="CHROMOSOMAL REPLICATION INITIATOR PROTEIN DNAA"/>
    <property type="match status" value="1"/>
</dbReference>
<dbReference type="InterPro" id="IPR038454">
    <property type="entry name" value="DnaA_N_sf"/>
</dbReference>
<keyword evidence="4 8" id="KW-0547">Nucleotide-binding</keyword>
<dbReference type="Gene3D" id="1.10.1750.10">
    <property type="match status" value="1"/>
</dbReference>
<dbReference type="SUPFAM" id="SSF52540">
    <property type="entry name" value="P-loop containing nucleoside triphosphate hydrolases"/>
    <property type="match status" value="1"/>
</dbReference>
<evidence type="ECO:0000259" key="12">
    <source>
        <dbReference type="SMART" id="SM00382"/>
    </source>
</evidence>
<evidence type="ECO:0000256" key="1">
    <source>
        <dbReference type="ARBA" id="ARBA00006583"/>
    </source>
</evidence>
<feature type="region of interest" description="Domain IV, binds dsDNA" evidence="8">
    <location>
        <begin position="352"/>
        <end position="476"/>
    </location>
</feature>
<dbReference type="GO" id="GO:0008289">
    <property type="term" value="F:lipid binding"/>
    <property type="evidence" value="ECO:0007669"/>
    <property type="project" value="UniProtKB-KW"/>
</dbReference>
<dbReference type="Gene3D" id="3.40.50.300">
    <property type="entry name" value="P-loop containing nucleotide triphosphate hydrolases"/>
    <property type="match status" value="1"/>
</dbReference>
<evidence type="ECO:0000256" key="6">
    <source>
        <dbReference type="ARBA" id="ARBA00023121"/>
    </source>
</evidence>
<keyword evidence="2 8" id="KW-0963">Cytoplasm</keyword>
<evidence type="ECO:0000256" key="7">
    <source>
        <dbReference type="ARBA" id="ARBA00023125"/>
    </source>
</evidence>
<dbReference type="InterPro" id="IPR013317">
    <property type="entry name" value="DnaA_dom"/>
</dbReference>
<keyword evidence="3 8" id="KW-0235">DNA replication</keyword>
<dbReference type="Pfam" id="PF00308">
    <property type="entry name" value="Bac_DnaA"/>
    <property type="match status" value="1"/>
</dbReference>
<evidence type="ECO:0000256" key="2">
    <source>
        <dbReference type="ARBA" id="ARBA00022490"/>
    </source>
</evidence>
<dbReference type="EMBL" id="JADILW010000015">
    <property type="protein sequence ID" value="MBO8479666.1"/>
    <property type="molecule type" value="Genomic_DNA"/>
</dbReference>
<dbReference type="InterPro" id="IPR018312">
    <property type="entry name" value="Chromosome_initiator_DnaA_CS"/>
</dbReference>
<dbReference type="SMART" id="SM00382">
    <property type="entry name" value="AAA"/>
    <property type="match status" value="1"/>
</dbReference>
<evidence type="ECO:0000313" key="14">
    <source>
        <dbReference type="EMBL" id="MBO8479666.1"/>
    </source>
</evidence>
<feature type="binding site" evidence="8">
    <location>
        <position position="183"/>
    </location>
    <ligand>
        <name>ATP</name>
        <dbReference type="ChEBI" id="CHEBI:30616"/>
    </ligand>
</feature>
<feature type="domain" description="Chromosomal replication initiator DnaA C-terminal" evidence="13">
    <location>
        <begin position="379"/>
        <end position="449"/>
    </location>
</feature>
<dbReference type="Pfam" id="PF08299">
    <property type="entry name" value="Bac_DnaA_C"/>
    <property type="match status" value="1"/>
</dbReference>
<dbReference type="Proteomes" id="UP000823769">
    <property type="component" value="Unassembled WGS sequence"/>
</dbReference>
<comment type="similarity">
    <text evidence="1 8 11">Belongs to the DnaA family.</text>
</comment>
<dbReference type="NCBIfam" id="TIGR00362">
    <property type="entry name" value="DnaA"/>
    <property type="match status" value="1"/>
</dbReference>
<keyword evidence="7 8" id="KW-0238">DNA-binding</keyword>
<dbReference type="GO" id="GO:0006270">
    <property type="term" value="P:DNA replication initiation"/>
    <property type="evidence" value="ECO:0007669"/>
    <property type="project" value="UniProtKB-UniRule"/>
</dbReference>
<proteinExistence type="inferred from homology"/>
<dbReference type="InterPro" id="IPR001957">
    <property type="entry name" value="Chromosome_initiator_DnaA"/>
</dbReference>
<dbReference type="GO" id="GO:0006275">
    <property type="term" value="P:regulation of DNA replication"/>
    <property type="evidence" value="ECO:0007669"/>
    <property type="project" value="UniProtKB-UniRule"/>
</dbReference>
<keyword evidence="6 8" id="KW-0446">Lipid-binding</keyword>
<evidence type="ECO:0000256" key="10">
    <source>
        <dbReference type="RuleBase" id="RU000577"/>
    </source>
</evidence>
<evidence type="ECO:0000256" key="5">
    <source>
        <dbReference type="ARBA" id="ARBA00022840"/>
    </source>
</evidence>
<comment type="caution">
    <text evidence="14">The sequence shown here is derived from an EMBL/GenBank/DDBJ whole genome shotgun (WGS) entry which is preliminary data.</text>
</comment>
<dbReference type="AlphaFoldDB" id="A0A9D9IX38"/>
<comment type="caution">
    <text evidence="8">Lacks conserved residue(s) required for the propagation of feature annotation.</text>
</comment>
<organism evidence="14 15">
    <name type="scientific">Candidatus Cryptobacteroides avistercoris</name>
    <dbReference type="NCBI Taxonomy" id="2840758"/>
    <lineage>
        <taxon>Bacteria</taxon>
        <taxon>Pseudomonadati</taxon>
        <taxon>Bacteroidota</taxon>
        <taxon>Bacteroidia</taxon>
        <taxon>Bacteroidales</taxon>
        <taxon>Candidatus Cryptobacteroides</taxon>
    </lineage>
</organism>
<dbReference type="HAMAP" id="MF_00377">
    <property type="entry name" value="DnaA_bact"/>
    <property type="match status" value="1"/>
</dbReference>
<dbReference type="GO" id="GO:0003688">
    <property type="term" value="F:DNA replication origin binding"/>
    <property type="evidence" value="ECO:0007669"/>
    <property type="project" value="UniProtKB-UniRule"/>
</dbReference>
<evidence type="ECO:0000256" key="11">
    <source>
        <dbReference type="RuleBase" id="RU004227"/>
    </source>
</evidence>
<comment type="function">
    <text evidence="8 10">Plays an essential role in the initiation and regulation of chromosomal replication. ATP-DnaA binds to the origin of replication (oriC) to initiate formation of the DNA replication initiation complex once per cell cycle. Binds the DnaA box (a 9 base pair repeat at the origin) and separates the double-stranded (ds)DNA. Forms a right-handed helical filament on oriC DNA; dsDNA binds to the exterior of the filament while single-stranded (ss)DNA is stabiized in the filament's interior. The ATP-DnaA-oriC complex binds and stabilizes one strand of the AT-rich DNA unwinding element (DUE), permitting loading of DNA polymerase. After initiation quickly degrades to an ADP-DnaA complex that is not apt for DNA replication. Binds acidic phospholipids.</text>
</comment>
<dbReference type="InterPro" id="IPR027417">
    <property type="entry name" value="P-loop_NTPase"/>
</dbReference>
<keyword evidence="5 8" id="KW-0067">ATP-binding</keyword>
<evidence type="ECO:0000256" key="4">
    <source>
        <dbReference type="ARBA" id="ARBA00022741"/>
    </source>
</evidence>
<feature type="binding site" evidence="8">
    <location>
        <position position="181"/>
    </location>
    <ligand>
        <name>ATP</name>
        <dbReference type="ChEBI" id="CHEBI:30616"/>
    </ligand>
</feature>
<dbReference type="InterPro" id="IPR003593">
    <property type="entry name" value="AAA+_ATPase"/>
</dbReference>
<dbReference type="InterPro" id="IPR024633">
    <property type="entry name" value="DnaA_N_dom"/>
</dbReference>
<evidence type="ECO:0000256" key="8">
    <source>
        <dbReference type="HAMAP-Rule" id="MF_00377"/>
    </source>
</evidence>
<dbReference type="Gene3D" id="3.30.300.180">
    <property type="match status" value="1"/>
</dbReference>
<feature type="domain" description="AAA+ ATPase" evidence="12">
    <location>
        <begin position="168"/>
        <end position="298"/>
    </location>
</feature>
<dbReference type="PRINTS" id="PR00051">
    <property type="entry name" value="DNAA"/>
</dbReference>
<reference evidence="14" key="1">
    <citation type="submission" date="2020-10" db="EMBL/GenBank/DDBJ databases">
        <authorList>
            <person name="Gilroy R."/>
        </authorList>
    </citation>
    <scope>NUCLEOTIDE SEQUENCE</scope>
    <source>
        <strain evidence="14">B3-1481</strain>
    </source>
</reference>
<accession>A0A9D9IX38</accession>
<dbReference type="SMART" id="SM00760">
    <property type="entry name" value="Bac_DnaA_C"/>
    <property type="match status" value="1"/>
</dbReference>
<comment type="subunit">
    <text evidence="8">Oligomerizes as a right-handed, spiral filament on DNA at oriC.</text>
</comment>
<dbReference type="PROSITE" id="PS01008">
    <property type="entry name" value="DNAA"/>
    <property type="match status" value="1"/>
</dbReference>
<dbReference type="GO" id="GO:0005737">
    <property type="term" value="C:cytoplasm"/>
    <property type="evidence" value="ECO:0007669"/>
    <property type="project" value="UniProtKB-SubCell"/>
</dbReference>
<dbReference type="Pfam" id="PF11638">
    <property type="entry name" value="DnaA_N"/>
    <property type="match status" value="1"/>
</dbReference>
<evidence type="ECO:0000256" key="3">
    <source>
        <dbReference type="ARBA" id="ARBA00022705"/>
    </source>
</evidence>